<dbReference type="Pfam" id="PF02909">
    <property type="entry name" value="TetR_C_1"/>
    <property type="match status" value="1"/>
</dbReference>
<dbReference type="PROSITE" id="PS50977">
    <property type="entry name" value="HTH_TETR_2"/>
    <property type="match status" value="1"/>
</dbReference>
<evidence type="ECO:0000256" key="5">
    <source>
        <dbReference type="PROSITE-ProRule" id="PRU00335"/>
    </source>
</evidence>
<dbReference type="Pfam" id="PF00440">
    <property type="entry name" value="TetR_N"/>
    <property type="match status" value="1"/>
</dbReference>
<organism evidence="7 8">
    <name type="scientific">Microbispora maris</name>
    <dbReference type="NCBI Taxonomy" id="3144104"/>
    <lineage>
        <taxon>Bacteria</taxon>
        <taxon>Bacillati</taxon>
        <taxon>Actinomycetota</taxon>
        <taxon>Actinomycetes</taxon>
        <taxon>Streptosporangiales</taxon>
        <taxon>Streptosporangiaceae</taxon>
        <taxon>Microbispora</taxon>
    </lineage>
</organism>
<keyword evidence="2" id="KW-0805">Transcription regulation</keyword>
<sequence length="191" mass="20687">MAAAIALIDEEGLESFSLRRLATRLDAGPMTLYWHVQNKDRLLDLVLDTLIGEVPPPAPEGPWAERVATVIRDIRAAYIRHHRAVPILATRPAVGPNALRLTEALLAVLREAGFPPTAIPTAYQSLLNYAAGSVLAECLPVSEPPEISPEVHPTLAGLSPRFAAITPDDTFEYGLRRLLAGLAQDVEPTPH</sequence>
<dbReference type="Proteomes" id="UP001447516">
    <property type="component" value="Unassembled WGS sequence"/>
</dbReference>
<evidence type="ECO:0000256" key="4">
    <source>
        <dbReference type="ARBA" id="ARBA00023163"/>
    </source>
</evidence>
<protein>
    <submittedName>
        <fullName evidence="7">TetR/AcrR family transcriptional regulator</fullName>
    </submittedName>
</protein>
<name>A0ABV0ATU3_9ACTN</name>
<keyword evidence="4" id="KW-0804">Transcription</keyword>
<evidence type="ECO:0000256" key="3">
    <source>
        <dbReference type="ARBA" id="ARBA00023125"/>
    </source>
</evidence>
<dbReference type="Gene3D" id="1.10.357.10">
    <property type="entry name" value="Tetracycline Repressor, domain 2"/>
    <property type="match status" value="1"/>
</dbReference>
<dbReference type="InterPro" id="IPR003012">
    <property type="entry name" value="Tet_transcr_reg_TetR"/>
</dbReference>
<dbReference type="InterPro" id="IPR001647">
    <property type="entry name" value="HTH_TetR"/>
</dbReference>
<evidence type="ECO:0000256" key="1">
    <source>
        <dbReference type="ARBA" id="ARBA00022491"/>
    </source>
</evidence>
<dbReference type="SUPFAM" id="SSF46689">
    <property type="entry name" value="Homeodomain-like"/>
    <property type="match status" value="1"/>
</dbReference>
<dbReference type="InterPro" id="IPR004111">
    <property type="entry name" value="Repressor_TetR_C"/>
</dbReference>
<dbReference type="PANTHER" id="PTHR30055">
    <property type="entry name" value="HTH-TYPE TRANSCRIPTIONAL REGULATOR RUTR"/>
    <property type="match status" value="1"/>
</dbReference>
<dbReference type="SUPFAM" id="SSF48498">
    <property type="entry name" value="Tetracyclin repressor-like, C-terminal domain"/>
    <property type="match status" value="1"/>
</dbReference>
<dbReference type="PRINTS" id="PR00400">
    <property type="entry name" value="TETREPRESSOR"/>
</dbReference>
<feature type="DNA-binding region" description="H-T-H motif" evidence="5">
    <location>
        <begin position="17"/>
        <end position="36"/>
    </location>
</feature>
<dbReference type="EMBL" id="JBDJAW010000025">
    <property type="protein sequence ID" value="MEN3538705.1"/>
    <property type="molecule type" value="Genomic_DNA"/>
</dbReference>
<dbReference type="RefSeq" id="WP_346228629.1">
    <property type="nucleotide sequence ID" value="NZ_JBDJAW010000025.1"/>
</dbReference>
<reference evidence="7 8" key="1">
    <citation type="submission" date="2024-05" db="EMBL/GenBank/DDBJ databases">
        <title>Microbispora sp.ZYX-F-249.</title>
        <authorList>
            <person name="Xie H."/>
        </authorList>
    </citation>
    <scope>NUCLEOTIDE SEQUENCE [LARGE SCALE GENOMIC DNA]</scope>
    <source>
        <strain evidence="7 8">ZYX-F-249</strain>
    </source>
</reference>
<keyword evidence="8" id="KW-1185">Reference proteome</keyword>
<dbReference type="PANTHER" id="PTHR30055:SF151">
    <property type="entry name" value="TRANSCRIPTIONAL REGULATORY PROTEIN"/>
    <property type="match status" value="1"/>
</dbReference>
<feature type="domain" description="HTH tetR-type" evidence="6">
    <location>
        <begin position="1"/>
        <end position="54"/>
    </location>
</feature>
<accession>A0ABV0ATU3</accession>
<evidence type="ECO:0000313" key="8">
    <source>
        <dbReference type="Proteomes" id="UP001447516"/>
    </source>
</evidence>
<dbReference type="InterPro" id="IPR050109">
    <property type="entry name" value="HTH-type_TetR-like_transc_reg"/>
</dbReference>
<evidence type="ECO:0000259" key="6">
    <source>
        <dbReference type="PROSITE" id="PS50977"/>
    </source>
</evidence>
<dbReference type="InterPro" id="IPR036271">
    <property type="entry name" value="Tet_transcr_reg_TetR-rel_C_sf"/>
</dbReference>
<evidence type="ECO:0000256" key="2">
    <source>
        <dbReference type="ARBA" id="ARBA00023015"/>
    </source>
</evidence>
<proteinExistence type="predicted"/>
<evidence type="ECO:0000313" key="7">
    <source>
        <dbReference type="EMBL" id="MEN3538705.1"/>
    </source>
</evidence>
<keyword evidence="3 5" id="KW-0238">DNA-binding</keyword>
<dbReference type="InterPro" id="IPR009057">
    <property type="entry name" value="Homeodomain-like_sf"/>
</dbReference>
<keyword evidence="1" id="KW-0678">Repressor</keyword>
<comment type="caution">
    <text evidence="7">The sequence shown here is derived from an EMBL/GenBank/DDBJ whole genome shotgun (WGS) entry which is preliminary data.</text>
</comment>
<gene>
    <name evidence="7" type="ORF">AAH991_26580</name>
</gene>